<dbReference type="InterPro" id="IPR023198">
    <property type="entry name" value="PGP-like_dom2"/>
</dbReference>
<reference evidence="11 12" key="1">
    <citation type="submission" date="2023-10" db="EMBL/GenBank/DDBJ databases">
        <title>Roseovarius strain S88 nov., isolated from a marine algae.</title>
        <authorList>
            <person name="Lee M.W."/>
            <person name="Lee J.K."/>
            <person name="Kim J.M."/>
            <person name="Choi D.G."/>
            <person name="Baek J.H."/>
            <person name="Bayburt H."/>
            <person name="Jung J.J."/>
            <person name="Han D.M."/>
            <person name="Jeon C.O."/>
        </authorList>
    </citation>
    <scope>NUCLEOTIDE SEQUENCE [LARGE SCALE GENOMIC DNA]</scope>
    <source>
        <strain evidence="11 12">S88</strain>
    </source>
</reference>
<evidence type="ECO:0000256" key="3">
    <source>
        <dbReference type="ARBA" id="ARBA00004818"/>
    </source>
</evidence>
<dbReference type="EMBL" id="CP146069">
    <property type="protein sequence ID" value="WWR47383.1"/>
    <property type="molecule type" value="Genomic_DNA"/>
</dbReference>
<evidence type="ECO:0000313" key="12">
    <source>
        <dbReference type="Proteomes" id="UP001364156"/>
    </source>
</evidence>
<evidence type="ECO:0000256" key="7">
    <source>
        <dbReference type="ARBA" id="ARBA00022801"/>
    </source>
</evidence>
<dbReference type="InterPro" id="IPR037512">
    <property type="entry name" value="PGPase_prok"/>
</dbReference>
<dbReference type="InterPro" id="IPR036412">
    <property type="entry name" value="HAD-like_sf"/>
</dbReference>
<dbReference type="PANTHER" id="PTHR43434">
    <property type="entry name" value="PHOSPHOGLYCOLATE PHOSPHATASE"/>
    <property type="match status" value="1"/>
</dbReference>
<evidence type="ECO:0000256" key="4">
    <source>
        <dbReference type="ARBA" id="ARBA00006171"/>
    </source>
</evidence>
<dbReference type="InterPro" id="IPR006439">
    <property type="entry name" value="HAD-SF_hydro_IA"/>
</dbReference>
<comment type="similarity">
    <text evidence="4 10">Belongs to the HAD-like hydrolase superfamily. CbbY/CbbZ/Gph/YieH family.</text>
</comment>
<dbReference type="SUPFAM" id="SSF56784">
    <property type="entry name" value="HAD-like"/>
    <property type="match status" value="1"/>
</dbReference>
<dbReference type="InterPro" id="IPR023214">
    <property type="entry name" value="HAD_sf"/>
</dbReference>
<sequence>MTKAVIFDLDGTLIDSAPDIHAAANRVMMRRGIASFSLEEARSFVGHGALVFIERCLAARGREAETALRDQLLSDFLALYESAVHLTKLYPGVATCLDTLTKDAWPLAICTNKPEGPTQVVLSHLGIQQQFGVIIGGDTTLKRKPDPLPLLETIARMKAAQVVFVGDSEVDAETAQRAGVPFALYTEGYRETPVDRLHHDAAFDDFAALPEIIKRLLT</sequence>
<dbReference type="NCBIfam" id="TIGR01549">
    <property type="entry name" value="HAD-SF-IA-v1"/>
    <property type="match status" value="1"/>
</dbReference>
<name>A0ABZ2HJD1_9RHOB</name>
<evidence type="ECO:0000256" key="6">
    <source>
        <dbReference type="ARBA" id="ARBA00022723"/>
    </source>
</evidence>
<comment type="pathway">
    <text evidence="3 10">Organic acid metabolism; glycolate biosynthesis; glycolate from 2-phosphoglycolate: step 1/1.</text>
</comment>
<dbReference type="SFLD" id="SFLDG01135">
    <property type="entry name" value="C1.5.6:_HAD__Beta-PGM__Phospha"/>
    <property type="match status" value="1"/>
</dbReference>
<protein>
    <recommendedName>
        <fullName evidence="5 10">Phosphoglycolate phosphatase</fullName>
        <shortName evidence="10">PGP</shortName>
        <shortName evidence="10">PGPase</shortName>
        <ecNumber evidence="5 10">3.1.3.18</ecNumber>
    </recommendedName>
</protein>
<comment type="function">
    <text evidence="10">Specifically catalyzes the dephosphorylation of 2-phosphoglycolate. Is involved in the dissimilation of the intracellular 2-phosphoglycolate formed during the DNA repair of 3'-phosphoglycolate ends, a major class of DNA lesions induced by oxidative stress.</text>
</comment>
<evidence type="ECO:0000256" key="8">
    <source>
        <dbReference type="ARBA" id="ARBA00022842"/>
    </source>
</evidence>
<keyword evidence="8 10" id="KW-0460">Magnesium</keyword>
<dbReference type="PRINTS" id="PR00413">
    <property type="entry name" value="HADHALOGNASE"/>
</dbReference>
<feature type="binding site" evidence="10">
    <location>
        <position position="10"/>
    </location>
    <ligand>
        <name>Mg(2+)</name>
        <dbReference type="ChEBI" id="CHEBI:18420"/>
    </ligand>
</feature>
<feature type="binding site" evidence="10">
    <location>
        <position position="8"/>
    </location>
    <ligand>
        <name>Mg(2+)</name>
        <dbReference type="ChEBI" id="CHEBI:18420"/>
    </ligand>
</feature>
<dbReference type="SFLD" id="SFLDS00003">
    <property type="entry name" value="Haloacid_Dehalogenase"/>
    <property type="match status" value="1"/>
</dbReference>
<keyword evidence="9 10" id="KW-0119">Carbohydrate metabolism</keyword>
<keyword evidence="6 10" id="KW-0479">Metal-binding</keyword>
<comment type="cofactor">
    <cofactor evidence="2 10">
        <name>Mg(2+)</name>
        <dbReference type="ChEBI" id="CHEBI:18420"/>
    </cofactor>
</comment>
<feature type="binding site" evidence="10">
    <location>
        <position position="167"/>
    </location>
    <ligand>
        <name>Mg(2+)</name>
        <dbReference type="ChEBI" id="CHEBI:18420"/>
    </ligand>
</feature>
<evidence type="ECO:0000256" key="10">
    <source>
        <dbReference type="HAMAP-Rule" id="MF_00495"/>
    </source>
</evidence>
<evidence type="ECO:0000256" key="2">
    <source>
        <dbReference type="ARBA" id="ARBA00001946"/>
    </source>
</evidence>
<dbReference type="SFLD" id="SFLDG01129">
    <property type="entry name" value="C1.5:_HAD__Beta-PGM__Phosphata"/>
    <property type="match status" value="1"/>
</dbReference>
<dbReference type="NCBIfam" id="TIGR01449">
    <property type="entry name" value="PGP_bact"/>
    <property type="match status" value="1"/>
</dbReference>
<evidence type="ECO:0000256" key="5">
    <source>
        <dbReference type="ARBA" id="ARBA00013078"/>
    </source>
</evidence>
<dbReference type="InterPro" id="IPR050155">
    <property type="entry name" value="HAD-like_hydrolase_sf"/>
</dbReference>
<dbReference type="InterPro" id="IPR041492">
    <property type="entry name" value="HAD_2"/>
</dbReference>
<comment type="catalytic activity">
    <reaction evidence="1 10">
        <text>2-phosphoglycolate + H2O = glycolate + phosphate</text>
        <dbReference type="Rhea" id="RHEA:14369"/>
        <dbReference type="ChEBI" id="CHEBI:15377"/>
        <dbReference type="ChEBI" id="CHEBI:29805"/>
        <dbReference type="ChEBI" id="CHEBI:43474"/>
        <dbReference type="ChEBI" id="CHEBI:58033"/>
        <dbReference type="EC" id="3.1.3.18"/>
    </reaction>
</comment>
<proteinExistence type="inferred from homology"/>
<dbReference type="Gene3D" id="3.40.50.1000">
    <property type="entry name" value="HAD superfamily/HAD-like"/>
    <property type="match status" value="1"/>
</dbReference>
<evidence type="ECO:0000313" key="11">
    <source>
        <dbReference type="EMBL" id="WWR47383.1"/>
    </source>
</evidence>
<dbReference type="Gene3D" id="1.10.150.240">
    <property type="entry name" value="Putative phosphatase, domain 2"/>
    <property type="match status" value="1"/>
</dbReference>
<keyword evidence="7 10" id="KW-0378">Hydrolase</keyword>
<dbReference type="GO" id="GO:0008967">
    <property type="term" value="F:phosphoglycolate phosphatase activity"/>
    <property type="evidence" value="ECO:0007669"/>
    <property type="project" value="UniProtKB-EC"/>
</dbReference>
<dbReference type="Proteomes" id="UP001364156">
    <property type="component" value="Chromosome"/>
</dbReference>
<dbReference type="Pfam" id="PF13419">
    <property type="entry name" value="HAD_2"/>
    <property type="match status" value="1"/>
</dbReference>
<dbReference type="PANTHER" id="PTHR43434:SF1">
    <property type="entry name" value="PHOSPHOGLYCOLATE PHOSPHATASE"/>
    <property type="match status" value="1"/>
</dbReference>
<evidence type="ECO:0000256" key="9">
    <source>
        <dbReference type="ARBA" id="ARBA00023277"/>
    </source>
</evidence>
<feature type="active site" description="Nucleophile" evidence="10">
    <location>
        <position position="8"/>
    </location>
</feature>
<organism evidence="11 12">
    <name type="scientific">Roseovarius phycicola</name>
    <dbReference type="NCBI Taxonomy" id="3080976"/>
    <lineage>
        <taxon>Bacteria</taxon>
        <taxon>Pseudomonadati</taxon>
        <taxon>Pseudomonadota</taxon>
        <taxon>Alphaproteobacteria</taxon>
        <taxon>Rhodobacterales</taxon>
        <taxon>Roseobacteraceae</taxon>
        <taxon>Roseovarius</taxon>
    </lineage>
</organism>
<keyword evidence="12" id="KW-1185">Reference proteome</keyword>
<dbReference type="HAMAP" id="MF_00495">
    <property type="entry name" value="GPH_hydrolase_bact"/>
    <property type="match status" value="1"/>
</dbReference>
<dbReference type="RefSeq" id="WP_338550212.1">
    <property type="nucleotide sequence ID" value="NZ_CP146069.1"/>
</dbReference>
<dbReference type="EC" id="3.1.3.18" evidence="5 10"/>
<accession>A0ABZ2HJD1</accession>
<evidence type="ECO:0000256" key="1">
    <source>
        <dbReference type="ARBA" id="ARBA00000830"/>
    </source>
</evidence>
<gene>
    <name evidence="11" type="primary">gph</name>
    <name evidence="11" type="ORF">RZ517_04150</name>
</gene>